<dbReference type="PANTHER" id="PTHR13344:SF0">
    <property type="entry name" value="NADH DEHYDROGENASE [UBIQUINONE] 1 ALPHA SUBCOMPLEX SUBUNIT 8"/>
    <property type="match status" value="1"/>
</dbReference>
<evidence type="ECO:0000256" key="4">
    <source>
        <dbReference type="ARBA" id="ARBA00022448"/>
    </source>
</evidence>
<keyword evidence="4" id="KW-0813">Transport</keyword>
<evidence type="ECO:0000256" key="7">
    <source>
        <dbReference type="ARBA" id="ARBA00022982"/>
    </source>
</evidence>
<accession>A0A921ZSS9</accession>
<dbReference type="PANTHER" id="PTHR13344">
    <property type="entry name" value="NADH-UBIQUINONE OXIDOREDUCTASE"/>
    <property type="match status" value="1"/>
</dbReference>
<evidence type="ECO:0000256" key="1">
    <source>
        <dbReference type="ARBA" id="ARBA00003195"/>
    </source>
</evidence>
<comment type="caution">
    <text evidence="10">The sequence shown here is derived from an EMBL/GenBank/DDBJ whole genome shotgun (WGS) entry which is preliminary data.</text>
</comment>
<keyword evidence="6" id="KW-0677">Repeat</keyword>
<evidence type="ECO:0000256" key="8">
    <source>
        <dbReference type="ARBA" id="ARBA00023128"/>
    </source>
</evidence>
<protein>
    <recommendedName>
        <fullName evidence="12">NADH dehydrogenase [ubiquinone] 1 alpha subcomplex subunit 8</fullName>
    </recommendedName>
</protein>
<evidence type="ECO:0000256" key="9">
    <source>
        <dbReference type="ARBA" id="ARBA00023157"/>
    </source>
</evidence>
<dbReference type="GO" id="GO:0005739">
    <property type="term" value="C:mitochondrion"/>
    <property type="evidence" value="ECO:0007669"/>
    <property type="project" value="UniProtKB-SubCell"/>
</dbReference>
<evidence type="ECO:0000313" key="11">
    <source>
        <dbReference type="Proteomes" id="UP000791440"/>
    </source>
</evidence>
<evidence type="ECO:0000256" key="5">
    <source>
        <dbReference type="ARBA" id="ARBA00022660"/>
    </source>
</evidence>
<evidence type="ECO:0008006" key="12">
    <source>
        <dbReference type="Google" id="ProtNLM"/>
    </source>
</evidence>
<dbReference type="InterPro" id="IPR016680">
    <property type="entry name" value="NDUFA8"/>
</dbReference>
<dbReference type="GO" id="GO:0006120">
    <property type="term" value="P:mitochondrial electron transport, NADH to ubiquinone"/>
    <property type="evidence" value="ECO:0007669"/>
    <property type="project" value="InterPro"/>
</dbReference>
<evidence type="ECO:0000313" key="10">
    <source>
        <dbReference type="EMBL" id="KAG6463276.1"/>
    </source>
</evidence>
<gene>
    <name evidence="10" type="ORF">O3G_MSEX013782</name>
</gene>
<evidence type="ECO:0000256" key="2">
    <source>
        <dbReference type="ARBA" id="ARBA00004173"/>
    </source>
</evidence>
<name>A0A921ZSS9_MANSE</name>
<comment type="function">
    <text evidence="1">Accessory subunit of the mitochondrial membrane respiratory chain NADH dehydrogenase (Complex I), that is believed not to be involved in catalysis. Complex I functions in the transfer of electrons from NADH to the respiratory chain. The immediate electron acceptor for the enzyme is believed to be ubiquinone.</text>
</comment>
<dbReference type="AlphaFoldDB" id="A0A921ZSS9"/>
<keyword evidence="9" id="KW-1015">Disulfide bond</keyword>
<reference evidence="10" key="2">
    <citation type="submission" date="2020-12" db="EMBL/GenBank/DDBJ databases">
        <authorList>
            <person name="Kanost M."/>
        </authorList>
    </citation>
    <scope>NUCLEOTIDE SEQUENCE</scope>
</reference>
<dbReference type="Proteomes" id="UP000791440">
    <property type="component" value="Unassembled WGS sequence"/>
</dbReference>
<dbReference type="EMBL" id="JH668965">
    <property type="protein sequence ID" value="KAG6463276.1"/>
    <property type="molecule type" value="Genomic_DNA"/>
</dbReference>
<comment type="similarity">
    <text evidence="3">Belongs to the complex I NDUFA8 subunit family.</text>
</comment>
<evidence type="ECO:0000256" key="6">
    <source>
        <dbReference type="ARBA" id="ARBA00022737"/>
    </source>
</evidence>
<keyword evidence="11" id="KW-1185">Reference proteome</keyword>
<reference evidence="10" key="1">
    <citation type="journal article" date="2016" name="Insect Biochem. Mol. Biol.">
        <title>Multifaceted biological insights from a draft genome sequence of the tobacco hornworm moth, Manduca sexta.</title>
        <authorList>
            <person name="Kanost M.R."/>
            <person name="Arrese E.L."/>
            <person name="Cao X."/>
            <person name="Chen Y.R."/>
            <person name="Chellapilla S."/>
            <person name="Goldsmith M.R."/>
            <person name="Grosse-Wilde E."/>
            <person name="Heckel D.G."/>
            <person name="Herndon N."/>
            <person name="Jiang H."/>
            <person name="Papanicolaou A."/>
            <person name="Qu J."/>
            <person name="Soulages J.L."/>
            <person name="Vogel H."/>
            <person name="Walters J."/>
            <person name="Waterhouse R.M."/>
            <person name="Ahn S.J."/>
            <person name="Almeida F.C."/>
            <person name="An C."/>
            <person name="Aqrawi P."/>
            <person name="Bretschneider A."/>
            <person name="Bryant W.B."/>
            <person name="Bucks S."/>
            <person name="Chao H."/>
            <person name="Chevignon G."/>
            <person name="Christen J.M."/>
            <person name="Clarke D.F."/>
            <person name="Dittmer N.T."/>
            <person name="Ferguson L.C.F."/>
            <person name="Garavelou S."/>
            <person name="Gordon K.H.J."/>
            <person name="Gunaratna R.T."/>
            <person name="Han Y."/>
            <person name="Hauser F."/>
            <person name="He Y."/>
            <person name="Heidel-Fischer H."/>
            <person name="Hirsh A."/>
            <person name="Hu Y."/>
            <person name="Jiang H."/>
            <person name="Kalra D."/>
            <person name="Klinner C."/>
            <person name="Konig C."/>
            <person name="Kovar C."/>
            <person name="Kroll A.R."/>
            <person name="Kuwar S.S."/>
            <person name="Lee S.L."/>
            <person name="Lehman R."/>
            <person name="Li K."/>
            <person name="Li Z."/>
            <person name="Liang H."/>
            <person name="Lovelace S."/>
            <person name="Lu Z."/>
            <person name="Mansfield J.H."/>
            <person name="McCulloch K.J."/>
            <person name="Mathew T."/>
            <person name="Morton B."/>
            <person name="Muzny D.M."/>
            <person name="Neunemann D."/>
            <person name="Ongeri F."/>
            <person name="Pauchet Y."/>
            <person name="Pu L.L."/>
            <person name="Pyrousis I."/>
            <person name="Rao X.J."/>
            <person name="Redding A."/>
            <person name="Roesel C."/>
            <person name="Sanchez-Gracia A."/>
            <person name="Schaack S."/>
            <person name="Shukla A."/>
            <person name="Tetreau G."/>
            <person name="Wang Y."/>
            <person name="Xiong G.H."/>
            <person name="Traut W."/>
            <person name="Walsh T.K."/>
            <person name="Worley K.C."/>
            <person name="Wu D."/>
            <person name="Wu W."/>
            <person name="Wu Y.Q."/>
            <person name="Zhang X."/>
            <person name="Zou Z."/>
            <person name="Zucker H."/>
            <person name="Briscoe A.D."/>
            <person name="Burmester T."/>
            <person name="Clem R.J."/>
            <person name="Feyereisen R."/>
            <person name="Grimmelikhuijzen C.J.P."/>
            <person name="Hamodrakas S.J."/>
            <person name="Hansson B.S."/>
            <person name="Huguet E."/>
            <person name="Jermiin L.S."/>
            <person name="Lan Q."/>
            <person name="Lehman H.K."/>
            <person name="Lorenzen M."/>
            <person name="Merzendorfer H."/>
            <person name="Michalopoulos I."/>
            <person name="Morton D.B."/>
            <person name="Muthukrishnan S."/>
            <person name="Oakeshott J.G."/>
            <person name="Palmer W."/>
            <person name="Park Y."/>
            <person name="Passarelli A.L."/>
            <person name="Rozas J."/>
            <person name="Schwartz L.M."/>
            <person name="Smith W."/>
            <person name="Southgate A."/>
            <person name="Vilcinskas A."/>
            <person name="Vogt R."/>
            <person name="Wang P."/>
            <person name="Werren J."/>
            <person name="Yu X.Q."/>
            <person name="Zhou J.J."/>
            <person name="Brown S.J."/>
            <person name="Scherer S.E."/>
            <person name="Richards S."/>
            <person name="Blissard G.W."/>
        </authorList>
    </citation>
    <scope>NUCLEOTIDE SEQUENCE</scope>
</reference>
<keyword evidence="8" id="KW-0496">Mitochondrion</keyword>
<evidence type="ECO:0000256" key="3">
    <source>
        <dbReference type="ARBA" id="ARBA00010705"/>
    </source>
</evidence>
<organism evidence="10 11">
    <name type="scientific">Manduca sexta</name>
    <name type="common">Tobacco hawkmoth</name>
    <name type="synonym">Tobacco hornworm</name>
    <dbReference type="NCBI Taxonomy" id="7130"/>
    <lineage>
        <taxon>Eukaryota</taxon>
        <taxon>Metazoa</taxon>
        <taxon>Ecdysozoa</taxon>
        <taxon>Arthropoda</taxon>
        <taxon>Hexapoda</taxon>
        <taxon>Insecta</taxon>
        <taxon>Pterygota</taxon>
        <taxon>Neoptera</taxon>
        <taxon>Endopterygota</taxon>
        <taxon>Lepidoptera</taxon>
        <taxon>Glossata</taxon>
        <taxon>Ditrysia</taxon>
        <taxon>Bombycoidea</taxon>
        <taxon>Sphingidae</taxon>
        <taxon>Sphinginae</taxon>
        <taxon>Sphingini</taxon>
        <taxon>Manduca</taxon>
    </lineage>
</organism>
<comment type="subcellular location">
    <subcellularLocation>
        <location evidence="2">Mitochondrion</location>
    </subcellularLocation>
</comment>
<keyword evidence="5" id="KW-0679">Respiratory chain</keyword>
<keyword evidence="7" id="KW-0249">Electron transport</keyword>
<dbReference type="OrthoDB" id="276296at2759"/>
<proteinExistence type="inferred from homology"/>
<sequence length="179" mass="20236">MVLTKEVDLPQFTTLTVPEINVSTATLMAAAPYLGKHCESVNNEFMLCRQELNDPRPCIELGKRVTACAMQVFKKIKKECKDEFNQYANCVDKSSGDYGFKDCRKTQAVFDTCMMEKLCMERPDFGYFCRGRIHKSPSAPPTPPPCPCHPKVPDATPSLPDCKPRYPARFGGRSYYMTE</sequence>